<evidence type="ECO:0008006" key="3">
    <source>
        <dbReference type="Google" id="ProtNLM"/>
    </source>
</evidence>
<accession>A0ABV2KAU8</accession>
<sequence>MNEKVGKTGAIIVMDTDLTISFANRDVVMIFTFIYAKLSKYY</sequence>
<dbReference type="EMBL" id="JBEPME010000004">
    <property type="protein sequence ID" value="MET3657730.1"/>
    <property type="molecule type" value="Genomic_DNA"/>
</dbReference>
<evidence type="ECO:0000313" key="1">
    <source>
        <dbReference type="EMBL" id="MET3657730.1"/>
    </source>
</evidence>
<evidence type="ECO:0000313" key="2">
    <source>
        <dbReference type="Proteomes" id="UP001549104"/>
    </source>
</evidence>
<protein>
    <recommendedName>
        <fullName evidence="3">PAS domain-containing protein</fullName>
    </recommendedName>
</protein>
<keyword evidence="2" id="KW-1185">Reference proteome</keyword>
<organism evidence="1 2">
    <name type="scientific">Sporosarcina psychrophila</name>
    <name type="common">Bacillus psychrophilus</name>
    <dbReference type="NCBI Taxonomy" id="1476"/>
    <lineage>
        <taxon>Bacteria</taxon>
        <taxon>Bacillati</taxon>
        <taxon>Bacillota</taxon>
        <taxon>Bacilli</taxon>
        <taxon>Bacillales</taxon>
        <taxon>Caryophanaceae</taxon>
        <taxon>Sporosarcina</taxon>
    </lineage>
</organism>
<name>A0ABV2KAU8_SPOPS</name>
<comment type="caution">
    <text evidence="1">The sequence shown here is derived from an EMBL/GenBank/DDBJ whole genome shotgun (WGS) entry which is preliminary data.</text>
</comment>
<reference evidence="1 2" key="1">
    <citation type="submission" date="2024-06" db="EMBL/GenBank/DDBJ databases">
        <title>Sorghum-associated microbial communities from plants grown in Nebraska, USA.</title>
        <authorList>
            <person name="Schachtman D."/>
        </authorList>
    </citation>
    <scope>NUCLEOTIDE SEQUENCE [LARGE SCALE GENOMIC DNA]</scope>
    <source>
        <strain evidence="1 2">1288</strain>
    </source>
</reference>
<dbReference type="Proteomes" id="UP001549104">
    <property type="component" value="Unassembled WGS sequence"/>
</dbReference>
<proteinExistence type="predicted"/>
<gene>
    <name evidence="1" type="ORF">ABIC55_002827</name>
</gene>